<keyword evidence="1" id="KW-0479">Metal-binding</keyword>
<keyword evidence="4" id="KW-1185">Reference proteome</keyword>
<reference evidence="3" key="1">
    <citation type="submission" date="2022-10" db="EMBL/GenBank/DDBJ databases">
        <title>Culturing micro-colonial fungi from biological soil crusts in the Mojave desert and describing Neophaeococcomyces mojavensis, and introducing the new genera and species Taxawa tesnikishii.</title>
        <authorList>
            <person name="Kurbessoian T."/>
            <person name="Stajich J.E."/>
        </authorList>
    </citation>
    <scope>NUCLEOTIDE SEQUENCE</scope>
    <source>
        <strain evidence="3">TK_35</strain>
    </source>
</reference>
<dbReference type="Proteomes" id="UP001172681">
    <property type="component" value="Unassembled WGS sequence"/>
</dbReference>
<dbReference type="GO" id="GO:0046872">
    <property type="term" value="F:metal ion binding"/>
    <property type="evidence" value="ECO:0007669"/>
    <property type="project" value="UniProtKB-KW"/>
</dbReference>
<evidence type="ECO:0000313" key="3">
    <source>
        <dbReference type="EMBL" id="KAJ9639286.1"/>
    </source>
</evidence>
<dbReference type="PANTHER" id="PTHR43048:SF6">
    <property type="entry name" value="BLR8189 PROTEIN"/>
    <property type="match status" value="1"/>
</dbReference>
<dbReference type="Gene3D" id="3.10.180.10">
    <property type="entry name" value="2,3-Dihydroxybiphenyl 1,2-Dioxygenase, domain 1"/>
    <property type="match status" value="1"/>
</dbReference>
<organism evidence="3 4">
    <name type="scientific">Knufia peltigerae</name>
    <dbReference type="NCBI Taxonomy" id="1002370"/>
    <lineage>
        <taxon>Eukaryota</taxon>
        <taxon>Fungi</taxon>
        <taxon>Dikarya</taxon>
        <taxon>Ascomycota</taxon>
        <taxon>Pezizomycotina</taxon>
        <taxon>Eurotiomycetes</taxon>
        <taxon>Chaetothyriomycetidae</taxon>
        <taxon>Chaetothyriales</taxon>
        <taxon>Trichomeriaceae</taxon>
        <taxon>Knufia</taxon>
    </lineage>
</organism>
<evidence type="ECO:0000313" key="4">
    <source>
        <dbReference type="Proteomes" id="UP001172681"/>
    </source>
</evidence>
<dbReference type="PROSITE" id="PS51819">
    <property type="entry name" value="VOC"/>
    <property type="match status" value="1"/>
</dbReference>
<dbReference type="PANTHER" id="PTHR43048">
    <property type="entry name" value="METHYLMALONYL-COA EPIMERASE"/>
    <property type="match status" value="1"/>
</dbReference>
<name>A0AA38Y8L5_9EURO</name>
<dbReference type="EMBL" id="JAPDRN010000018">
    <property type="protein sequence ID" value="KAJ9639286.1"/>
    <property type="molecule type" value="Genomic_DNA"/>
</dbReference>
<dbReference type="GO" id="GO:0004493">
    <property type="term" value="F:methylmalonyl-CoA epimerase activity"/>
    <property type="evidence" value="ECO:0007669"/>
    <property type="project" value="TreeGrafter"/>
</dbReference>
<sequence length="203" mass="22774">MSSKSLADSPARTFNHVALSCVDIEGLVEWWTQVLGFEIISPIRHFTRESHPDQFKFTFCSYPQEMREVKFCILTTGNGVGIELFQFVDPAPRPRDESFEYSRVGFFHICVTDPEPEKLLQKAISRGGKQIGEWMNYARYGHIGHRGVYMQDPWGNVIECMSLSIERVCSAANALGWYIQGQQQEQKERAAAAAGGGGSSSSL</sequence>
<feature type="domain" description="VOC" evidence="2">
    <location>
        <begin position="13"/>
        <end position="163"/>
    </location>
</feature>
<dbReference type="GO" id="GO:0046491">
    <property type="term" value="P:L-methylmalonyl-CoA metabolic process"/>
    <property type="evidence" value="ECO:0007669"/>
    <property type="project" value="TreeGrafter"/>
</dbReference>
<dbReference type="InterPro" id="IPR037523">
    <property type="entry name" value="VOC_core"/>
</dbReference>
<dbReference type="AlphaFoldDB" id="A0AA38Y8L5"/>
<evidence type="ECO:0000256" key="1">
    <source>
        <dbReference type="ARBA" id="ARBA00022723"/>
    </source>
</evidence>
<evidence type="ECO:0000259" key="2">
    <source>
        <dbReference type="PROSITE" id="PS51819"/>
    </source>
</evidence>
<dbReference type="SUPFAM" id="SSF54593">
    <property type="entry name" value="Glyoxalase/Bleomycin resistance protein/Dihydroxybiphenyl dioxygenase"/>
    <property type="match status" value="1"/>
</dbReference>
<dbReference type="InterPro" id="IPR029068">
    <property type="entry name" value="Glyas_Bleomycin-R_OHBP_Dase"/>
</dbReference>
<gene>
    <name evidence="3" type="ORF">H2204_003897</name>
</gene>
<proteinExistence type="predicted"/>
<comment type="caution">
    <text evidence="3">The sequence shown here is derived from an EMBL/GenBank/DDBJ whole genome shotgun (WGS) entry which is preliminary data.</text>
</comment>
<dbReference type="Pfam" id="PF00903">
    <property type="entry name" value="Glyoxalase"/>
    <property type="match status" value="1"/>
</dbReference>
<accession>A0AA38Y8L5</accession>
<dbReference type="InterPro" id="IPR051785">
    <property type="entry name" value="MMCE/EMCE_epimerase"/>
</dbReference>
<dbReference type="InterPro" id="IPR004360">
    <property type="entry name" value="Glyas_Fos-R_dOase_dom"/>
</dbReference>
<protein>
    <recommendedName>
        <fullName evidence="2">VOC domain-containing protein</fullName>
    </recommendedName>
</protein>